<dbReference type="InterPro" id="IPR035992">
    <property type="entry name" value="Ricin_B-like_lectins"/>
</dbReference>
<name>A0A089X4H9_STRGA</name>
<dbReference type="SMART" id="SM00458">
    <property type="entry name" value="RICIN"/>
    <property type="match status" value="1"/>
</dbReference>
<dbReference type="AlphaFoldDB" id="A0A089X4H9"/>
<dbReference type="STRING" id="1907.SGLAU_13950"/>
<feature type="region of interest" description="Disordered" evidence="1">
    <location>
        <begin position="300"/>
        <end position="381"/>
    </location>
</feature>
<dbReference type="SUPFAM" id="SSF50370">
    <property type="entry name" value="Ricin B-like lectins"/>
    <property type="match status" value="1"/>
</dbReference>
<dbReference type="eggNOG" id="COG1595">
    <property type="taxonomic scope" value="Bacteria"/>
</dbReference>
<evidence type="ECO:0000259" key="2">
    <source>
        <dbReference type="SMART" id="SM00458"/>
    </source>
</evidence>
<evidence type="ECO:0000313" key="4">
    <source>
        <dbReference type="Proteomes" id="UP000029482"/>
    </source>
</evidence>
<dbReference type="HOGENOM" id="CLU_018974_1_0_11"/>
<dbReference type="RefSeq" id="WP_043501454.1">
    <property type="nucleotide sequence ID" value="NZ_CP009438.1"/>
</dbReference>
<evidence type="ECO:0000313" key="3">
    <source>
        <dbReference type="EMBL" id="AIR98777.1"/>
    </source>
</evidence>
<feature type="compositionally biased region" description="Low complexity" evidence="1">
    <location>
        <begin position="325"/>
        <end position="337"/>
    </location>
</feature>
<keyword evidence="4" id="KW-1185">Reference proteome</keyword>
<reference evidence="4" key="1">
    <citation type="journal article" date="2015" name="J. Biotechnol.">
        <title>Complete genome sequence of the actinobacterium Streptomyces glaucescens GLA.O (DSM 40922) consisting of a linear chromosome and one linear plasmid.</title>
        <authorList>
            <person name="Ortseifen V."/>
            <person name="Winkler A."/>
            <person name="Albersmeier A."/>
            <person name="Wendler S."/>
            <person name="Puhler A."/>
            <person name="Kalinowski J."/>
            <person name="Ruckert C."/>
        </authorList>
    </citation>
    <scope>NUCLEOTIDE SEQUENCE [LARGE SCALE GENOMIC DNA]</scope>
    <source>
        <strain evidence="4">DSM 40922 / GLA O</strain>
    </source>
</reference>
<sequence length="508" mass="52980">MEPGHDHAGTSDARLTDLLRGATAGAYPALRELRARHFESVLAYARLCAAGESAARLLAAHAFTVAAREAARGTGPVLPWRHRLLLLTARLAGEWATGERSAGLDPGLLLVQRMAGPGGPVPPLLGAFRSLPPRTRGILWYAVVEREDDETTATLLGVSRQEVAHGRDAALAELGRACLDARLAASDDPSCRAFRRLIEAAVRPPSPRPSRDLDAHRAVCAHCATAYEELSNLRDSPGTALAEGLLPWAGTAYATRARQDAAPAPAPAWPPSRRRLALTSAALGVALVPLLLLLLSPGESGPQRAAGPRSPAGTPPLPAAPPPVTITATATRTVTPAPAGPPPAAASPAPPRTPAPTRTPRPTRRPTPPPARPPGGTPAQVVNAASGRCLDIRDGVMDNGTDVVTAPCSTAARTQIWRVDAWWGVLRSAADPEYCLDSRGSVDRGVGIWTCSSVTGRNGRNLRFTVDGHGVVRPEIAPDHAVTPAGGGGLALLPDEGRTDQRWRAGAG</sequence>
<feature type="region of interest" description="Disordered" evidence="1">
    <location>
        <begin position="478"/>
        <end position="498"/>
    </location>
</feature>
<feature type="domain" description="Ricin B lectin" evidence="2">
    <location>
        <begin position="377"/>
        <end position="506"/>
    </location>
</feature>
<dbReference type="InterPro" id="IPR000772">
    <property type="entry name" value="Ricin_B_lectin"/>
</dbReference>
<dbReference type="KEGG" id="sgu:SGLAU_13950"/>
<accession>A0A089X4H9</accession>
<organism evidence="3 4">
    <name type="scientific">Streptomyces glaucescens</name>
    <dbReference type="NCBI Taxonomy" id="1907"/>
    <lineage>
        <taxon>Bacteria</taxon>
        <taxon>Bacillati</taxon>
        <taxon>Actinomycetota</taxon>
        <taxon>Actinomycetes</taxon>
        <taxon>Kitasatosporales</taxon>
        <taxon>Streptomycetaceae</taxon>
        <taxon>Streptomyces</taxon>
    </lineage>
</organism>
<evidence type="ECO:0000256" key="1">
    <source>
        <dbReference type="SAM" id="MobiDB-lite"/>
    </source>
</evidence>
<dbReference type="OrthoDB" id="7933390at2"/>
<protein>
    <recommendedName>
        <fullName evidence="2">Ricin B lectin domain-containing protein</fullName>
    </recommendedName>
</protein>
<dbReference type="Gene3D" id="2.80.10.50">
    <property type="match status" value="1"/>
</dbReference>
<feature type="compositionally biased region" description="Pro residues" evidence="1">
    <location>
        <begin position="313"/>
        <end position="324"/>
    </location>
</feature>
<proteinExistence type="predicted"/>
<gene>
    <name evidence="3" type="ORF">SGLAU_13950</name>
</gene>
<dbReference type="EMBL" id="CP009438">
    <property type="protein sequence ID" value="AIR98777.1"/>
    <property type="molecule type" value="Genomic_DNA"/>
</dbReference>
<dbReference type="Pfam" id="PF00652">
    <property type="entry name" value="Ricin_B_lectin"/>
    <property type="match status" value="1"/>
</dbReference>
<feature type="compositionally biased region" description="Pro residues" evidence="1">
    <location>
        <begin position="338"/>
        <end position="376"/>
    </location>
</feature>
<dbReference type="Proteomes" id="UP000029482">
    <property type="component" value="Chromosome"/>
</dbReference>
<dbReference type="PROSITE" id="PS50231">
    <property type="entry name" value="RICIN_B_LECTIN"/>
    <property type="match status" value="1"/>
</dbReference>